<reference evidence="1 2" key="1">
    <citation type="submission" date="2015-09" db="EMBL/GenBank/DDBJ databases">
        <title>Identification and resolution of microdiversity through metagenomic sequencing of parallel consortia.</title>
        <authorList>
            <person name="Nelson W.C."/>
            <person name="Romine M.F."/>
            <person name="Lindemann S.R."/>
        </authorList>
    </citation>
    <scope>NUCLEOTIDE SEQUENCE [LARGE SCALE GENOMIC DNA]</scope>
    <source>
        <strain evidence="1">HL-55</strain>
    </source>
</reference>
<dbReference type="OrthoDB" id="9805830at2"/>
<dbReference type="STRING" id="1305731.GCA_000934705_00899"/>
<dbReference type="EMBL" id="LJZQ01000016">
    <property type="protein sequence ID" value="KPQ28308.1"/>
    <property type="molecule type" value="Genomic_DNA"/>
</dbReference>
<dbReference type="AlphaFoldDB" id="A0A0P7Z896"/>
<proteinExistence type="predicted"/>
<sequence length="64" mass="7289">MRTNIVIDDQLMAEALKASGYETKKEAVEQGLKLLVQLSKQQEIRKLRGKIKWEGDLDEMRSAG</sequence>
<organism evidence="1 2">
    <name type="scientific">Marinobacter excellens HL-55</name>
    <dbReference type="NCBI Taxonomy" id="1305731"/>
    <lineage>
        <taxon>Bacteria</taxon>
        <taxon>Pseudomonadati</taxon>
        <taxon>Pseudomonadota</taxon>
        <taxon>Gammaproteobacteria</taxon>
        <taxon>Pseudomonadales</taxon>
        <taxon>Marinobacteraceae</taxon>
        <taxon>Marinobacter</taxon>
    </lineage>
</organism>
<name>A0A0P7Z896_9GAMM</name>
<dbReference type="Pfam" id="PF09957">
    <property type="entry name" value="VapB_antitoxin"/>
    <property type="match status" value="1"/>
</dbReference>
<accession>A0A0P7Z896</accession>
<dbReference type="Proteomes" id="UP000050416">
    <property type="component" value="Unassembled WGS sequence"/>
</dbReference>
<evidence type="ECO:0000313" key="1">
    <source>
        <dbReference type="EMBL" id="KPQ28308.1"/>
    </source>
</evidence>
<dbReference type="PATRIC" id="fig|1305731.5.peg.638"/>
<evidence type="ECO:0000313" key="2">
    <source>
        <dbReference type="Proteomes" id="UP000050416"/>
    </source>
</evidence>
<comment type="caution">
    <text evidence="1">The sequence shown here is derived from an EMBL/GenBank/DDBJ whole genome shotgun (WGS) entry which is preliminary data.</text>
</comment>
<gene>
    <name evidence="1" type="ORF">HLUCCX14_10940</name>
</gene>
<dbReference type="InterPro" id="IPR019239">
    <property type="entry name" value="VapB_antitoxin"/>
</dbReference>
<protein>
    <submittedName>
        <fullName evidence="1">Transcription regulator of the Arc/MetJ class</fullName>
    </submittedName>
</protein>